<dbReference type="Proteomes" id="UP001176961">
    <property type="component" value="Unassembled WGS sequence"/>
</dbReference>
<comment type="caution">
    <text evidence="1">The sequence shown here is derived from an EMBL/GenBank/DDBJ whole genome shotgun (WGS) entry which is preliminary data.</text>
</comment>
<accession>A0AA36DRM7</accession>
<reference evidence="1" key="1">
    <citation type="submission" date="2023-07" db="EMBL/GenBank/DDBJ databases">
        <authorList>
            <consortium name="CYATHOMIX"/>
        </authorList>
    </citation>
    <scope>NUCLEOTIDE SEQUENCE</scope>
    <source>
        <strain evidence="1">N/A</strain>
    </source>
</reference>
<proteinExistence type="predicted"/>
<dbReference type="AlphaFoldDB" id="A0AA36DRM7"/>
<name>A0AA36DRM7_CYLNA</name>
<organism evidence="1 2">
    <name type="scientific">Cylicocyclus nassatus</name>
    <name type="common">Nematode worm</name>
    <dbReference type="NCBI Taxonomy" id="53992"/>
    <lineage>
        <taxon>Eukaryota</taxon>
        <taxon>Metazoa</taxon>
        <taxon>Ecdysozoa</taxon>
        <taxon>Nematoda</taxon>
        <taxon>Chromadorea</taxon>
        <taxon>Rhabditida</taxon>
        <taxon>Rhabditina</taxon>
        <taxon>Rhabditomorpha</taxon>
        <taxon>Strongyloidea</taxon>
        <taxon>Strongylidae</taxon>
        <taxon>Cylicocyclus</taxon>
    </lineage>
</organism>
<evidence type="ECO:0000313" key="2">
    <source>
        <dbReference type="Proteomes" id="UP001176961"/>
    </source>
</evidence>
<keyword evidence="2" id="KW-1185">Reference proteome</keyword>
<gene>
    <name evidence="1" type="ORF">CYNAS_LOCUS4109</name>
</gene>
<evidence type="ECO:0000313" key="1">
    <source>
        <dbReference type="EMBL" id="CAJ0592126.1"/>
    </source>
</evidence>
<dbReference type="EMBL" id="CATQJL010000001">
    <property type="protein sequence ID" value="CAJ0592126.1"/>
    <property type="molecule type" value="Genomic_DNA"/>
</dbReference>
<sequence length="103" mass="11060">MLSQITAVQDNGKNMSGSVKADTKVISRSSVNNVGFQSVTGFALGCGDSQAAFFKPIKTTCSLIYHFTIESKQVEDCVGTFSVGSWMGIISILIMLRDLMSVI</sequence>
<protein>
    <submittedName>
        <fullName evidence="1">Uncharacterized protein</fullName>
    </submittedName>
</protein>